<dbReference type="WBParaSite" id="DME_0000395401-mRNA-1">
    <property type="protein sequence ID" value="DME_0000395401-mRNA-1"/>
    <property type="gene ID" value="DME_0000395401"/>
</dbReference>
<dbReference type="EMBL" id="UYYG01001164">
    <property type="protein sequence ID" value="VDN57986.1"/>
    <property type="molecule type" value="Genomic_DNA"/>
</dbReference>
<dbReference type="GO" id="GO:0005654">
    <property type="term" value="C:nucleoplasm"/>
    <property type="evidence" value="ECO:0007669"/>
    <property type="project" value="UniProtKB-ARBA"/>
</dbReference>
<keyword evidence="9" id="KW-1185">Reference proteome</keyword>
<evidence type="ECO:0000313" key="7">
    <source>
        <dbReference type="EMBL" id="VDN57986.1"/>
    </source>
</evidence>
<dbReference type="Pfam" id="PF08598">
    <property type="entry name" value="Sds3"/>
    <property type="match status" value="1"/>
</dbReference>
<evidence type="ECO:0000313" key="10">
    <source>
        <dbReference type="WBParaSite" id="DME_0000395401-mRNA-1"/>
    </source>
</evidence>
<evidence type="ECO:0000256" key="2">
    <source>
        <dbReference type="ARBA" id="ARBA00022491"/>
    </source>
</evidence>
<sequence>MEEQLNGGEELFFEIYIKEKLNAFMEERKALREFRHPKYLAEISRLEAEYKEKLEYEETVERFQLEKERIERDFEREMALAEKEYQDRLAELMDSMLQECEEQKKQIEHEYHNTDINSTASSSYPVNKKSLRRRPNEPTPFNEKRMRAKNPQQVVHLLNELDILEDIQFVDSIIEEDINQEKSQESQ</sequence>
<keyword evidence="2" id="KW-0678">Repressor</keyword>
<reference evidence="7 9" key="2">
    <citation type="submission" date="2018-11" db="EMBL/GenBank/DDBJ databases">
        <authorList>
            <consortium name="Pathogen Informatics"/>
        </authorList>
    </citation>
    <scope>NUCLEOTIDE SEQUENCE [LARGE SCALE GENOMIC DNA]</scope>
</reference>
<evidence type="ECO:0000313" key="9">
    <source>
        <dbReference type="Proteomes" id="UP000274756"/>
    </source>
</evidence>
<organism evidence="8 10">
    <name type="scientific">Dracunculus medinensis</name>
    <name type="common">Guinea worm</name>
    <dbReference type="NCBI Taxonomy" id="318479"/>
    <lineage>
        <taxon>Eukaryota</taxon>
        <taxon>Metazoa</taxon>
        <taxon>Ecdysozoa</taxon>
        <taxon>Nematoda</taxon>
        <taxon>Chromadorea</taxon>
        <taxon>Rhabditida</taxon>
        <taxon>Spirurina</taxon>
        <taxon>Dracunculoidea</taxon>
        <taxon>Dracunculidae</taxon>
        <taxon>Dracunculus</taxon>
    </lineage>
</organism>
<name>A0A0N4UA08_DRAME</name>
<dbReference type="STRING" id="318479.A0A0N4UA08"/>
<feature type="region of interest" description="Disordered" evidence="6">
    <location>
        <begin position="111"/>
        <end position="148"/>
    </location>
</feature>
<dbReference type="Proteomes" id="UP000274756">
    <property type="component" value="Unassembled WGS sequence"/>
</dbReference>
<dbReference type="Proteomes" id="UP000038040">
    <property type="component" value="Unplaced"/>
</dbReference>
<dbReference type="PANTHER" id="PTHR21964">
    <property type="entry name" value="BREAST CANCER METASTASIS-SUPPRESSOR 1"/>
    <property type="match status" value="1"/>
</dbReference>
<protein>
    <submittedName>
        <fullName evidence="10">FAM192A_Fyv6_N domain-containing protein</fullName>
    </submittedName>
</protein>
<evidence type="ECO:0000313" key="8">
    <source>
        <dbReference type="Proteomes" id="UP000038040"/>
    </source>
</evidence>
<dbReference type="SMART" id="SM01401">
    <property type="entry name" value="Sds3"/>
    <property type="match status" value="1"/>
</dbReference>
<evidence type="ECO:0000256" key="4">
    <source>
        <dbReference type="ARBA" id="ARBA00023163"/>
    </source>
</evidence>
<proteinExistence type="predicted"/>
<dbReference type="InterPro" id="IPR013907">
    <property type="entry name" value="Sds3"/>
</dbReference>
<evidence type="ECO:0000256" key="6">
    <source>
        <dbReference type="SAM" id="MobiDB-lite"/>
    </source>
</evidence>
<dbReference type="OrthoDB" id="70376at2759"/>
<reference evidence="10" key="1">
    <citation type="submission" date="2017-02" db="UniProtKB">
        <authorList>
            <consortium name="WormBaseParasite"/>
        </authorList>
    </citation>
    <scope>IDENTIFICATION</scope>
</reference>
<dbReference type="GO" id="GO:0010468">
    <property type="term" value="P:regulation of gene expression"/>
    <property type="evidence" value="ECO:0007669"/>
    <property type="project" value="UniProtKB-ARBA"/>
</dbReference>
<keyword evidence="3" id="KW-0805">Transcription regulation</keyword>
<evidence type="ECO:0000256" key="3">
    <source>
        <dbReference type="ARBA" id="ARBA00023015"/>
    </source>
</evidence>
<feature type="compositionally biased region" description="Polar residues" evidence="6">
    <location>
        <begin position="114"/>
        <end position="125"/>
    </location>
</feature>
<dbReference type="AlphaFoldDB" id="A0A0N4UA08"/>
<accession>A0A0N4UA08</accession>
<keyword evidence="4" id="KW-0804">Transcription</keyword>
<keyword evidence="5" id="KW-0539">Nucleus</keyword>
<comment type="subcellular location">
    <subcellularLocation>
        <location evidence="1">Nucleus</location>
    </subcellularLocation>
</comment>
<evidence type="ECO:0000256" key="1">
    <source>
        <dbReference type="ARBA" id="ARBA00004123"/>
    </source>
</evidence>
<gene>
    <name evidence="7" type="ORF">DME_LOCUS7959</name>
</gene>
<evidence type="ECO:0000256" key="5">
    <source>
        <dbReference type="ARBA" id="ARBA00023242"/>
    </source>
</evidence>